<dbReference type="InterPro" id="IPR016032">
    <property type="entry name" value="Sig_transdc_resp-reg_C-effctor"/>
</dbReference>
<dbReference type="PROSITE" id="PS51755">
    <property type="entry name" value="OMPR_PHOB"/>
    <property type="match status" value="1"/>
</dbReference>
<dbReference type="Pfam" id="PF03704">
    <property type="entry name" value="BTAD"/>
    <property type="match status" value="1"/>
</dbReference>
<dbReference type="InterPro" id="IPR036388">
    <property type="entry name" value="WH-like_DNA-bd_sf"/>
</dbReference>
<dbReference type="CDD" id="cd15831">
    <property type="entry name" value="BTAD"/>
    <property type="match status" value="1"/>
</dbReference>
<accession>A0ABW1A249</accession>
<dbReference type="PANTHER" id="PTHR47691:SF3">
    <property type="entry name" value="HTH-TYPE TRANSCRIPTIONAL REGULATOR RV0890C-RELATED"/>
    <property type="match status" value="1"/>
</dbReference>
<dbReference type="Gene3D" id="1.10.10.10">
    <property type="entry name" value="Winged helix-like DNA-binding domain superfamily/Winged helix DNA-binding domain"/>
    <property type="match status" value="1"/>
</dbReference>
<dbReference type="SMART" id="SM00862">
    <property type="entry name" value="Trans_reg_C"/>
    <property type="match status" value="1"/>
</dbReference>
<evidence type="ECO:0000256" key="1">
    <source>
        <dbReference type="ARBA" id="ARBA00005820"/>
    </source>
</evidence>
<feature type="domain" description="OmpR/PhoB-type" evidence="4">
    <location>
        <begin position="1"/>
        <end position="99"/>
    </location>
</feature>
<feature type="DNA-binding region" description="OmpR/PhoB-type" evidence="3">
    <location>
        <begin position="1"/>
        <end position="99"/>
    </location>
</feature>
<protein>
    <submittedName>
        <fullName evidence="5">BTAD domain-containing putative transcriptional regulator</fullName>
    </submittedName>
</protein>
<evidence type="ECO:0000313" key="6">
    <source>
        <dbReference type="Proteomes" id="UP001596074"/>
    </source>
</evidence>
<keyword evidence="6" id="KW-1185">Reference proteome</keyword>
<comment type="similarity">
    <text evidence="1">Belongs to the AfsR/DnrI/RedD regulatory family.</text>
</comment>
<organism evidence="5 6">
    <name type="scientific">Actinomadura rugatobispora</name>
    <dbReference type="NCBI Taxonomy" id="1994"/>
    <lineage>
        <taxon>Bacteria</taxon>
        <taxon>Bacillati</taxon>
        <taxon>Actinomycetota</taxon>
        <taxon>Actinomycetes</taxon>
        <taxon>Streptosporangiales</taxon>
        <taxon>Thermomonosporaceae</taxon>
        <taxon>Actinomadura</taxon>
    </lineage>
</organism>
<gene>
    <name evidence="5" type="ORF">ACFPZN_28620</name>
</gene>
<evidence type="ECO:0000256" key="2">
    <source>
        <dbReference type="ARBA" id="ARBA00023125"/>
    </source>
</evidence>
<dbReference type="SMART" id="SM01043">
    <property type="entry name" value="BTAD"/>
    <property type="match status" value="1"/>
</dbReference>
<evidence type="ECO:0000313" key="5">
    <source>
        <dbReference type="EMBL" id="MFC5749605.1"/>
    </source>
</evidence>
<reference evidence="6" key="1">
    <citation type="journal article" date="2019" name="Int. J. Syst. Evol. Microbiol.">
        <title>The Global Catalogue of Microorganisms (GCM) 10K type strain sequencing project: providing services to taxonomists for standard genome sequencing and annotation.</title>
        <authorList>
            <consortium name="The Broad Institute Genomics Platform"/>
            <consortium name="The Broad Institute Genome Sequencing Center for Infectious Disease"/>
            <person name="Wu L."/>
            <person name="Ma J."/>
        </authorList>
    </citation>
    <scope>NUCLEOTIDE SEQUENCE [LARGE SCALE GENOMIC DNA]</scope>
    <source>
        <strain evidence="6">KCTC 42087</strain>
    </source>
</reference>
<sequence length="1024" mass="109061">MRFGVLGTVVVWAGDGEEPVRVPEAKVRALLAHLLAHAGRPVPADRLIADLWDERLPANPSAVLQTKVSQLRRVLEDAEPGGRALVVSDPPGHGYRLDGAAVDAEEFSALVERARGGGSARERAGLLAEALGLWRGAAFAEFGDEEFARPAIMRLEERRLEALEALAEARLELGEHAALVPELGELVGRHPLRERLRAAHMRALYRSGRQGEALESYEALRVHLAEELGLDPGPELSALQEAILKQDPGLAPAPSGNLPAPVNELIGRDGAVARVRALLGGSRLVTLTGPGGVGKTRLAVEAAGGPVGDLPDGVRIVDLAALARDAPSAETRICDLVAVALELREEAGTRTARDPLERLAAALRPKRLLLVLDNCEHLVVPLAGVVARLLRDAPGLRVLATSQEPLGVAGEVLVNVPPLEAPGPSVEPDPEALPAFGAVRLFVARAAAAAPGFALDAGNAAAVAAICRRLDGIPLALELAATRVRVLGARELAARLDDRFRVLASGRRDAPDRQRTLRAVIDWSWEPLTEAERIVLRRLAVQVGGCALEAAEAVCAGDGVRGDEVLDLLGRLVDRSLVVVAEGPDGPRYRLLESVAAYCAERMREVAGEYDAVRRRHARHYAELAGRARLDGRDQLGWLARLDAEAANLNAAFDFGAEALGLAGSLAWYWVLRGRLSEAMCALDSVLDGPGDAGALRTARAWRAALENLSGCAGDPVRELPPEEAPDPRAEWFLAFTEIDFGVLAVSEARTRRVLDRFVAAGDRWGVAAARLTLAKQALARSDLAGVRRLGREASDAFAELGDRWGLMQASSVLAGQAEIVGDYAGARRLLRDALRMAEELGLWTDASFQWAALGRIALLEGDHAAAEDLHRRAARLATEQRNHLAEEFADTGLGLVARRRGRLDEAESYLRRWLDWNREAAPHHGTALILAELGFIAELRGDAERALALHRDGLDAANATGDPRAVALAWEGMAGAHALAGDRERAARLLADAAAAREGAGAPLPPAERGDVDRIEAAIAAGG</sequence>
<comment type="caution">
    <text evidence="5">The sequence shown here is derived from an EMBL/GenBank/DDBJ whole genome shotgun (WGS) entry which is preliminary data.</text>
</comment>
<evidence type="ECO:0000259" key="4">
    <source>
        <dbReference type="PROSITE" id="PS51755"/>
    </source>
</evidence>
<name>A0ABW1A249_9ACTN</name>
<dbReference type="InterPro" id="IPR005158">
    <property type="entry name" value="BTAD"/>
</dbReference>
<dbReference type="InterPro" id="IPR011990">
    <property type="entry name" value="TPR-like_helical_dom_sf"/>
</dbReference>
<keyword evidence="2 3" id="KW-0238">DNA-binding</keyword>
<dbReference type="Gene3D" id="1.25.40.10">
    <property type="entry name" value="Tetratricopeptide repeat domain"/>
    <property type="match status" value="2"/>
</dbReference>
<dbReference type="Gene3D" id="3.40.50.300">
    <property type="entry name" value="P-loop containing nucleotide triphosphate hydrolases"/>
    <property type="match status" value="1"/>
</dbReference>
<dbReference type="PANTHER" id="PTHR47691">
    <property type="entry name" value="REGULATOR-RELATED"/>
    <property type="match status" value="1"/>
</dbReference>
<dbReference type="EMBL" id="JBHSON010000043">
    <property type="protein sequence ID" value="MFC5749605.1"/>
    <property type="molecule type" value="Genomic_DNA"/>
</dbReference>
<dbReference type="PRINTS" id="PR00364">
    <property type="entry name" value="DISEASERSIST"/>
</dbReference>
<dbReference type="Proteomes" id="UP001596074">
    <property type="component" value="Unassembled WGS sequence"/>
</dbReference>
<dbReference type="SUPFAM" id="SSF46894">
    <property type="entry name" value="C-terminal effector domain of the bipartite response regulators"/>
    <property type="match status" value="1"/>
</dbReference>
<dbReference type="InterPro" id="IPR027417">
    <property type="entry name" value="P-loop_NTPase"/>
</dbReference>
<dbReference type="Pfam" id="PF13424">
    <property type="entry name" value="TPR_12"/>
    <property type="match status" value="1"/>
</dbReference>
<dbReference type="SUPFAM" id="SSF52540">
    <property type="entry name" value="P-loop containing nucleoside triphosphate hydrolases"/>
    <property type="match status" value="1"/>
</dbReference>
<proteinExistence type="inferred from homology"/>
<dbReference type="InterPro" id="IPR001867">
    <property type="entry name" value="OmpR/PhoB-type_DNA-bd"/>
</dbReference>
<dbReference type="InterPro" id="IPR058852">
    <property type="entry name" value="HTH_77"/>
</dbReference>
<dbReference type="RefSeq" id="WP_378285333.1">
    <property type="nucleotide sequence ID" value="NZ_JBHSON010000043.1"/>
</dbReference>
<dbReference type="Pfam" id="PF00486">
    <property type="entry name" value="Trans_reg_C"/>
    <property type="match status" value="1"/>
</dbReference>
<dbReference type="SUPFAM" id="SSF48452">
    <property type="entry name" value="TPR-like"/>
    <property type="match status" value="2"/>
</dbReference>
<evidence type="ECO:0000256" key="3">
    <source>
        <dbReference type="PROSITE-ProRule" id="PRU01091"/>
    </source>
</evidence>
<dbReference type="Pfam" id="PF25872">
    <property type="entry name" value="HTH_77"/>
    <property type="match status" value="1"/>
</dbReference>